<dbReference type="InterPro" id="IPR015991">
    <property type="entry name" value="TatD/YcfH-like"/>
</dbReference>
<dbReference type="AlphaFoldDB" id="A0A327Y9W3"/>
<dbReference type="PROSITE" id="PS01091">
    <property type="entry name" value="TATD_3"/>
    <property type="match status" value="1"/>
</dbReference>
<feature type="binding site" evidence="3">
    <location>
        <position position="6"/>
    </location>
    <ligand>
        <name>a divalent metal cation</name>
        <dbReference type="ChEBI" id="CHEBI:60240"/>
        <label>1</label>
    </ligand>
</feature>
<dbReference type="OrthoDB" id="9810005at2"/>
<sequence>MLFDTHAHLNAIQYNDDLQEVIDRALEEGVSNIVVVGFDRPTISRAIELAEQYPFIYAAVGWHPVDAIDMTEEDLQMIEQLAAHPKVVALGEMGLDYYWDKSPKEVQKEVFRKQIALAKKVKLPIIIHNREATADIIEILREENASEVGGIMHCFTGSVEVAKQCIDMNFYISFGGPVTFKNARKPKEVAKEIPLEHLLIETDCPYLTPHPFRGKRNEPSYVKYVAEAIAELKGVSFEEVAQKTSDNAKKLFGITR</sequence>
<gene>
    <name evidence="4" type="ORF">B0I26_11846</name>
</gene>
<dbReference type="CDD" id="cd01310">
    <property type="entry name" value="TatD_DNAse"/>
    <property type="match status" value="1"/>
</dbReference>
<feature type="binding site" evidence="3">
    <location>
        <position position="8"/>
    </location>
    <ligand>
        <name>a divalent metal cation</name>
        <dbReference type="ChEBI" id="CHEBI:60240"/>
        <label>1</label>
    </ligand>
</feature>
<comment type="caution">
    <text evidence="4">The sequence shown here is derived from an EMBL/GenBank/DDBJ whole genome shotgun (WGS) entry which is preliminary data.</text>
</comment>
<proteinExistence type="predicted"/>
<dbReference type="InterPro" id="IPR018228">
    <property type="entry name" value="DNase_TatD-rel_CS"/>
</dbReference>
<protein>
    <submittedName>
        <fullName evidence="4">TatD DNase family protein</fullName>
    </submittedName>
</protein>
<dbReference type="PANTHER" id="PTHR46124">
    <property type="entry name" value="D-AMINOACYL-TRNA DEACYLASE"/>
    <property type="match status" value="1"/>
</dbReference>
<keyword evidence="2" id="KW-0378">Hydrolase</keyword>
<feature type="binding site" evidence="3">
    <location>
        <position position="128"/>
    </location>
    <ligand>
        <name>a divalent metal cation</name>
        <dbReference type="ChEBI" id="CHEBI:60240"/>
        <label>2</label>
    </ligand>
</feature>
<dbReference type="RefSeq" id="WP_111646241.1">
    <property type="nucleotide sequence ID" value="NZ_QLMH01000018.1"/>
</dbReference>
<keyword evidence="5" id="KW-1185">Reference proteome</keyword>
<organism evidence="4 5">
    <name type="scientific">Paranoxybacillus vitaminiphilus</name>
    <dbReference type="NCBI Taxonomy" id="581036"/>
    <lineage>
        <taxon>Bacteria</taxon>
        <taxon>Bacillati</taxon>
        <taxon>Bacillota</taxon>
        <taxon>Bacilli</taxon>
        <taxon>Bacillales</taxon>
        <taxon>Anoxybacillaceae</taxon>
        <taxon>Paranoxybacillus</taxon>
    </lineage>
</organism>
<evidence type="ECO:0000256" key="2">
    <source>
        <dbReference type="ARBA" id="ARBA00022801"/>
    </source>
</evidence>
<feature type="binding site" evidence="3">
    <location>
        <position position="203"/>
    </location>
    <ligand>
        <name>a divalent metal cation</name>
        <dbReference type="ChEBI" id="CHEBI:60240"/>
        <label>1</label>
    </ligand>
</feature>
<dbReference type="Pfam" id="PF01026">
    <property type="entry name" value="TatD_DNase"/>
    <property type="match status" value="1"/>
</dbReference>
<dbReference type="EMBL" id="QLMH01000018">
    <property type="protein sequence ID" value="RAK16575.1"/>
    <property type="molecule type" value="Genomic_DNA"/>
</dbReference>
<dbReference type="InterPro" id="IPR032466">
    <property type="entry name" value="Metal_Hydrolase"/>
</dbReference>
<dbReference type="SUPFAM" id="SSF51556">
    <property type="entry name" value="Metallo-dependent hydrolases"/>
    <property type="match status" value="1"/>
</dbReference>
<dbReference type="GO" id="GO:0046872">
    <property type="term" value="F:metal ion binding"/>
    <property type="evidence" value="ECO:0007669"/>
    <property type="project" value="UniProtKB-KW"/>
</dbReference>
<dbReference type="InterPro" id="IPR001130">
    <property type="entry name" value="TatD-like"/>
</dbReference>
<dbReference type="FunFam" id="3.20.20.140:FF:000005">
    <property type="entry name" value="TatD family hydrolase"/>
    <property type="match status" value="1"/>
</dbReference>
<dbReference type="Proteomes" id="UP000248555">
    <property type="component" value="Unassembled WGS sequence"/>
</dbReference>
<name>A0A327Y9W3_9BACL</name>
<dbReference type="Gene3D" id="3.20.20.140">
    <property type="entry name" value="Metal-dependent hydrolases"/>
    <property type="match status" value="1"/>
</dbReference>
<feature type="binding site" evidence="3">
    <location>
        <position position="92"/>
    </location>
    <ligand>
        <name>a divalent metal cation</name>
        <dbReference type="ChEBI" id="CHEBI:60240"/>
        <label>1</label>
    </ligand>
</feature>
<dbReference type="PANTHER" id="PTHR46124:SF2">
    <property type="entry name" value="D-AMINOACYL-TRNA DEACYLASE"/>
    <property type="match status" value="1"/>
</dbReference>
<reference evidence="4 5" key="1">
    <citation type="submission" date="2018-06" db="EMBL/GenBank/DDBJ databases">
        <title>Genomic Encyclopedia of Type Strains, Phase III (KMG-III): the genomes of soil and plant-associated and newly described type strains.</title>
        <authorList>
            <person name="Whitman W."/>
        </authorList>
    </citation>
    <scope>NUCLEOTIDE SEQUENCE [LARGE SCALE GENOMIC DNA]</scope>
    <source>
        <strain evidence="4 5">CGMCC 1.8979</strain>
    </source>
</reference>
<evidence type="ECO:0000256" key="1">
    <source>
        <dbReference type="ARBA" id="ARBA00022723"/>
    </source>
</evidence>
<dbReference type="PROSITE" id="PS01137">
    <property type="entry name" value="TATD_1"/>
    <property type="match status" value="1"/>
</dbReference>
<feature type="binding site" evidence="3">
    <location>
        <position position="153"/>
    </location>
    <ligand>
        <name>a divalent metal cation</name>
        <dbReference type="ChEBI" id="CHEBI:60240"/>
        <label>2</label>
    </ligand>
</feature>
<dbReference type="GO" id="GO:0005829">
    <property type="term" value="C:cytosol"/>
    <property type="evidence" value="ECO:0007669"/>
    <property type="project" value="TreeGrafter"/>
</dbReference>
<evidence type="ECO:0000313" key="4">
    <source>
        <dbReference type="EMBL" id="RAK16575.1"/>
    </source>
</evidence>
<dbReference type="PIRSF" id="PIRSF005902">
    <property type="entry name" value="DNase_TatD"/>
    <property type="match status" value="1"/>
</dbReference>
<keyword evidence="1 3" id="KW-0479">Metal-binding</keyword>
<dbReference type="GO" id="GO:0016788">
    <property type="term" value="F:hydrolase activity, acting on ester bonds"/>
    <property type="evidence" value="ECO:0007669"/>
    <property type="project" value="InterPro"/>
</dbReference>
<evidence type="ECO:0000256" key="3">
    <source>
        <dbReference type="PIRSR" id="PIRSR005902-1"/>
    </source>
</evidence>
<dbReference type="GO" id="GO:0004536">
    <property type="term" value="F:DNA nuclease activity"/>
    <property type="evidence" value="ECO:0007669"/>
    <property type="project" value="InterPro"/>
</dbReference>
<dbReference type="NCBIfam" id="TIGR00010">
    <property type="entry name" value="YchF/TatD family DNA exonuclease"/>
    <property type="match status" value="1"/>
</dbReference>
<evidence type="ECO:0000313" key="5">
    <source>
        <dbReference type="Proteomes" id="UP000248555"/>
    </source>
</evidence>
<accession>A0A327Y9W3</accession>